<protein>
    <recommendedName>
        <fullName evidence="1">Cilia- and flagella-associated protein 69 ARM repeats domain-containing protein</fullName>
    </recommendedName>
</protein>
<evidence type="ECO:0000313" key="5">
    <source>
        <dbReference type="Proteomes" id="UP000320475"/>
    </source>
</evidence>
<keyword evidence="4" id="KW-1185">Reference proteome</keyword>
<feature type="domain" description="Cilia- and flagella-associated protein 69 ARM repeats" evidence="1">
    <location>
        <begin position="237"/>
        <end position="786"/>
    </location>
</feature>
<gene>
    <name evidence="2" type="ORF">SeLEV6574_g06318</name>
    <name evidence="3" type="ORF">SeMB42_g03105</name>
</gene>
<dbReference type="InterPro" id="IPR016024">
    <property type="entry name" value="ARM-type_fold"/>
</dbReference>
<dbReference type="Pfam" id="PF21049">
    <property type="entry name" value="CFA69_ARM_rpt"/>
    <property type="match status" value="1"/>
</dbReference>
<dbReference type="GO" id="GO:0097730">
    <property type="term" value="C:non-motile cilium"/>
    <property type="evidence" value="ECO:0007669"/>
    <property type="project" value="TreeGrafter"/>
</dbReference>
<dbReference type="PANTHER" id="PTHR14716:SF0">
    <property type="entry name" value="CILIA- AND FLAGELLA-ASSOCIATED PROTEIN 69"/>
    <property type="match status" value="1"/>
</dbReference>
<sequence length="854" mass="94212">MESIRLPPLPLAKSSIMPSFANTTTSSTAPNVTAAPSIHAISATSNGPVKAHAPPIQKHVDYDKIIHAFATTPYGPPLYDRYSTVIDRLTRICNDSGGIASLAEFEPLTRVLNLLRVDVLGRDSGSEIVGDVRRLLGALGNALLQHSEHDMSAHASALARFVDEVGAYIDLQLDELVEVAADIVNKVTGKQGEYGRADAAYHYICLEPQPKSPEKKGLALVHKDGTSGISGLVLLPCVESSRIAPRLLQALQKASTLSCEWKILRALRKLSAASAVCCEQLVQDGQIAFLCECAARLPDESLVATAVEVLFNGLIEGDLAPQSAAILGSPDCIRDLTTIYERLVRKEYSKPDEHLRNELLLLLTKIAEKCPDSIPHFAETGFISLSCSTLLAGKVFAKGNQPSLEDFQLWKLSIRNLMVLCTDDMNLSKALVAGLLKFAFAYLQEDQSVRFGWSKTQLKEIQILILGMLTALIPRMIAEFRPKEGARRTLNFLAWAIKCDSGLQKDASGMPQEILGVVPATLKLLLAIAELGVAYKKDLGSSGVFIHVIYLLKNFSTQIPLVYNAMVLSSTLCQGSKANKILFGESGGVSALIPYLKYDSPNPKLHNKVLVGSVECIWMCISGCHASEEEFLSGGGMFMILDRMETTAQPLKKHIMGCVLDLLENQKARSHVLEWRSVADESRGIAHLLIDMWTEEERVLGVPEGRFGVLADLEDPLYSQAYARDANNDSVAISEISLNMRAKVYSMFTKLGFDPFYDVLSPEQRIKLLLIAKYLDFKLGEVWEEICNELDHEGVRPVTPDLECVQISKQVQIEKSQVVQQRQLELVKKKTEGDFVKERTFLQEKITQIHTRQR</sequence>
<dbReference type="AlphaFoldDB" id="A0A507D964"/>
<evidence type="ECO:0000259" key="1">
    <source>
        <dbReference type="Pfam" id="PF21049"/>
    </source>
</evidence>
<dbReference type="Gene3D" id="1.25.10.10">
    <property type="entry name" value="Leucine-rich Repeat Variant"/>
    <property type="match status" value="2"/>
</dbReference>
<accession>A0A507D964</accession>
<dbReference type="Proteomes" id="UP000317494">
    <property type="component" value="Unassembled WGS sequence"/>
</dbReference>
<dbReference type="VEuPathDB" id="FungiDB:SeMB42_g03105"/>
<evidence type="ECO:0000313" key="2">
    <source>
        <dbReference type="EMBL" id="TPX40959.1"/>
    </source>
</evidence>
<evidence type="ECO:0000313" key="3">
    <source>
        <dbReference type="EMBL" id="TPX48179.1"/>
    </source>
</evidence>
<comment type="caution">
    <text evidence="3">The sequence shown here is derived from an EMBL/GenBank/DDBJ whole genome shotgun (WGS) entry which is preliminary data.</text>
</comment>
<dbReference type="GO" id="GO:1902093">
    <property type="term" value="P:positive regulation of flagellated sperm motility"/>
    <property type="evidence" value="ECO:0007669"/>
    <property type="project" value="TreeGrafter"/>
</dbReference>
<dbReference type="InterPro" id="IPR048733">
    <property type="entry name" value="CFA69_ARM_dom"/>
</dbReference>
<dbReference type="InterPro" id="IPR011989">
    <property type="entry name" value="ARM-like"/>
</dbReference>
<dbReference type="STRING" id="286115.A0A507D964"/>
<dbReference type="EMBL" id="QEAM01000349">
    <property type="protein sequence ID" value="TPX40959.1"/>
    <property type="molecule type" value="Genomic_DNA"/>
</dbReference>
<dbReference type="InterPro" id="IPR048732">
    <property type="entry name" value="CFA69"/>
</dbReference>
<reference evidence="4 5" key="1">
    <citation type="journal article" date="2019" name="Sci. Rep.">
        <title>Comparative genomics of chytrid fungi reveal insights into the obligate biotrophic and pathogenic lifestyle of Synchytrium endobioticum.</title>
        <authorList>
            <person name="van de Vossenberg B.T.L.H."/>
            <person name="Warris S."/>
            <person name="Nguyen H.D.T."/>
            <person name="van Gent-Pelzer M.P.E."/>
            <person name="Joly D.L."/>
            <person name="van de Geest H.C."/>
            <person name="Bonants P.J.M."/>
            <person name="Smith D.S."/>
            <person name="Levesque C.A."/>
            <person name="van der Lee T.A.J."/>
        </authorList>
    </citation>
    <scope>NUCLEOTIDE SEQUENCE [LARGE SCALE GENOMIC DNA]</scope>
    <source>
        <strain evidence="2 5">LEV6574</strain>
        <strain evidence="3 4">MB42</strain>
    </source>
</reference>
<dbReference type="OrthoDB" id="191673at2759"/>
<evidence type="ECO:0000313" key="4">
    <source>
        <dbReference type="Proteomes" id="UP000317494"/>
    </source>
</evidence>
<dbReference type="EMBL" id="QEAN01000105">
    <property type="protein sequence ID" value="TPX48179.1"/>
    <property type="molecule type" value="Genomic_DNA"/>
</dbReference>
<organism evidence="3 4">
    <name type="scientific">Synchytrium endobioticum</name>
    <dbReference type="NCBI Taxonomy" id="286115"/>
    <lineage>
        <taxon>Eukaryota</taxon>
        <taxon>Fungi</taxon>
        <taxon>Fungi incertae sedis</taxon>
        <taxon>Chytridiomycota</taxon>
        <taxon>Chytridiomycota incertae sedis</taxon>
        <taxon>Chytridiomycetes</taxon>
        <taxon>Synchytriales</taxon>
        <taxon>Synchytriaceae</taxon>
        <taxon>Synchytrium</taxon>
    </lineage>
</organism>
<dbReference type="SUPFAM" id="SSF48371">
    <property type="entry name" value="ARM repeat"/>
    <property type="match status" value="1"/>
</dbReference>
<dbReference type="PANTHER" id="PTHR14716">
    <property type="entry name" value="CILIA- AND FLAGELLA-ASSOCIATED PROTEIN 69"/>
    <property type="match status" value="1"/>
</dbReference>
<name>A0A507D964_9FUNG</name>
<proteinExistence type="predicted"/>
<dbReference type="Proteomes" id="UP000320475">
    <property type="component" value="Unassembled WGS sequence"/>
</dbReference>